<protein>
    <recommendedName>
        <fullName evidence="1">DUF4037 domain-containing protein</fullName>
    </recommendedName>
</protein>
<evidence type="ECO:0000313" key="2">
    <source>
        <dbReference type="EMBL" id="GLV55371.1"/>
    </source>
</evidence>
<feature type="domain" description="DUF4037" evidence="1">
    <location>
        <begin position="142"/>
        <end position="228"/>
    </location>
</feature>
<accession>A0ABQ6FM86</accession>
<evidence type="ECO:0000313" key="3">
    <source>
        <dbReference type="Proteomes" id="UP001344906"/>
    </source>
</evidence>
<dbReference type="InterPro" id="IPR025117">
    <property type="entry name" value="DUF4037"/>
</dbReference>
<sequence>MGMNRSMDSLPPRATAASHTRYRIAQELSELCPPVLGQEIAITGSVSKGLADDPSDIEQVFYVQEIPGVQARDTWLRQIGASAIIHDETTIEDGSLWSTFRFGEIWIEAGWQTFRQQEELLRQILAAQVLDHHRLILGEITSHALSLRGEGHLPRWRQQLTQYPPQLAQRLIANATDLWQFPHLLEARWALAQRHEPWRLAEVLLRELHNILRVLFALNHQWEPEWKWISQSSGALALKPHHLMERSTAIFTENDAKQRIAACIQLIYDTLTLLPVEYDVAQALNTVRESLDLHSY</sequence>
<dbReference type="Proteomes" id="UP001344906">
    <property type="component" value="Unassembled WGS sequence"/>
</dbReference>
<evidence type="ECO:0000259" key="1">
    <source>
        <dbReference type="Pfam" id="PF13228"/>
    </source>
</evidence>
<reference evidence="2 3" key="1">
    <citation type="submission" date="2023-02" db="EMBL/GenBank/DDBJ databases">
        <title>Dictyobacter halimunensis sp. nov., a new member of the class Ktedonobacteria from forest soil in a geothermal area.</title>
        <authorList>
            <person name="Rachmania M.K."/>
            <person name="Ningsih F."/>
            <person name="Sakai Y."/>
            <person name="Yabe S."/>
            <person name="Yokota A."/>
            <person name="Sjamsuridzal W."/>
        </authorList>
    </citation>
    <scope>NUCLEOTIDE SEQUENCE [LARGE SCALE GENOMIC DNA]</scope>
    <source>
        <strain evidence="2 3">S3.2.2.5</strain>
    </source>
</reference>
<gene>
    <name evidence="2" type="ORF">KDH_22180</name>
</gene>
<comment type="caution">
    <text evidence="2">The sequence shown here is derived from an EMBL/GenBank/DDBJ whole genome shotgun (WGS) entry which is preliminary data.</text>
</comment>
<proteinExistence type="predicted"/>
<dbReference type="Pfam" id="PF13228">
    <property type="entry name" value="DUF4037"/>
    <property type="match status" value="1"/>
</dbReference>
<organism evidence="2 3">
    <name type="scientific">Dictyobacter halimunensis</name>
    <dbReference type="NCBI Taxonomy" id="3026934"/>
    <lineage>
        <taxon>Bacteria</taxon>
        <taxon>Bacillati</taxon>
        <taxon>Chloroflexota</taxon>
        <taxon>Ktedonobacteria</taxon>
        <taxon>Ktedonobacterales</taxon>
        <taxon>Dictyobacteraceae</taxon>
        <taxon>Dictyobacter</taxon>
    </lineage>
</organism>
<dbReference type="EMBL" id="BSRI01000001">
    <property type="protein sequence ID" value="GLV55371.1"/>
    <property type="molecule type" value="Genomic_DNA"/>
</dbReference>
<name>A0ABQ6FM86_9CHLR</name>
<keyword evidence="3" id="KW-1185">Reference proteome</keyword>